<organism evidence="2 3">
    <name type="scientific">Prymnesium parvum</name>
    <name type="common">Toxic golden alga</name>
    <dbReference type="NCBI Taxonomy" id="97485"/>
    <lineage>
        <taxon>Eukaryota</taxon>
        <taxon>Haptista</taxon>
        <taxon>Haptophyta</taxon>
        <taxon>Prymnesiophyceae</taxon>
        <taxon>Prymnesiales</taxon>
        <taxon>Prymnesiaceae</taxon>
        <taxon>Prymnesium</taxon>
    </lineage>
</organism>
<feature type="compositionally biased region" description="Polar residues" evidence="1">
    <location>
        <begin position="1"/>
        <end position="11"/>
    </location>
</feature>
<sequence length="143" mass="16353">MQQEDNTQQQAKEAKTSIHQEMDAPMQDEDETTEECKISELYVSKDMEAFQIDRRLTIQRKLQAKDPTNKDVVKNLANELKLHQNDSLTKIILTNSKNTYPFSDDNITAAISTEIFEVLEIEAESEEISINRLGRAGCHLPEV</sequence>
<proteinExistence type="predicted"/>
<dbReference type="AlphaFoldDB" id="A0AB34JEC3"/>
<name>A0AB34JEC3_PRYPA</name>
<evidence type="ECO:0000313" key="2">
    <source>
        <dbReference type="EMBL" id="KAL1519896.1"/>
    </source>
</evidence>
<feature type="region of interest" description="Disordered" evidence="1">
    <location>
        <begin position="1"/>
        <end position="35"/>
    </location>
</feature>
<feature type="compositionally biased region" description="Basic and acidic residues" evidence="1">
    <location>
        <begin position="12"/>
        <end position="22"/>
    </location>
</feature>
<protein>
    <submittedName>
        <fullName evidence="2">Uncharacterized protein</fullName>
    </submittedName>
</protein>
<reference evidence="2 3" key="1">
    <citation type="journal article" date="2024" name="Science">
        <title>Giant polyketide synthase enzymes in the biosynthesis of giant marine polyether toxins.</title>
        <authorList>
            <person name="Fallon T.R."/>
            <person name="Shende V.V."/>
            <person name="Wierzbicki I.H."/>
            <person name="Pendleton A.L."/>
            <person name="Watervoot N.F."/>
            <person name="Auber R.P."/>
            <person name="Gonzalez D.J."/>
            <person name="Wisecaver J.H."/>
            <person name="Moore B.S."/>
        </authorList>
    </citation>
    <scope>NUCLEOTIDE SEQUENCE [LARGE SCALE GENOMIC DNA]</scope>
    <source>
        <strain evidence="2 3">12B1</strain>
    </source>
</reference>
<comment type="caution">
    <text evidence="2">The sequence shown here is derived from an EMBL/GenBank/DDBJ whole genome shotgun (WGS) entry which is preliminary data.</text>
</comment>
<evidence type="ECO:0000313" key="3">
    <source>
        <dbReference type="Proteomes" id="UP001515480"/>
    </source>
</evidence>
<accession>A0AB34JEC3</accession>
<evidence type="ECO:0000256" key="1">
    <source>
        <dbReference type="SAM" id="MobiDB-lite"/>
    </source>
</evidence>
<keyword evidence="3" id="KW-1185">Reference proteome</keyword>
<dbReference type="EMBL" id="JBGBPQ010000009">
    <property type="protein sequence ID" value="KAL1519896.1"/>
    <property type="molecule type" value="Genomic_DNA"/>
</dbReference>
<dbReference type="Proteomes" id="UP001515480">
    <property type="component" value="Unassembled WGS sequence"/>
</dbReference>
<gene>
    <name evidence="2" type="ORF">AB1Y20_023385</name>
</gene>